<dbReference type="InterPro" id="IPR022160">
    <property type="entry name" value="Phage_1-C74_Orf1"/>
</dbReference>
<keyword evidence="2" id="KW-0449">Lipoprotein</keyword>
<evidence type="ECO:0000313" key="2">
    <source>
        <dbReference type="EMBL" id="CAK98241.1"/>
    </source>
</evidence>
<organism evidence="2">
    <name type="scientific">Spiroplasma citri</name>
    <dbReference type="NCBI Taxonomy" id="2133"/>
    <lineage>
        <taxon>Bacteria</taxon>
        <taxon>Bacillati</taxon>
        <taxon>Mycoplasmatota</taxon>
        <taxon>Mollicutes</taxon>
        <taxon>Entomoplasmatales</taxon>
        <taxon>Spiroplasmataceae</taxon>
        <taxon>Spiroplasma</taxon>
    </lineage>
</organism>
<dbReference type="Pfam" id="PF12461">
    <property type="entry name" value="DUF3688"/>
    <property type="match status" value="1"/>
</dbReference>
<name>Q14QI8_SPICI</name>
<dbReference type="AlphaFoldDB" id="Q14QI8"/>
<proteinExistence type="predicted"/>
<protein>
    <submittedName>
        <fullName evidence="2">Hypothetical lipoprotein n-terminal truncated</fullName>
    </submittedName>
</protein>
<feature type="region of interest" description="Disordered" evidence="1">
    <location>
        <begin position="1"/>
        <end position="28"/>
    </location>
</feature>
<accession>Q14QI8</accession>
<reference evidence="2" key="1">
    <citation type="journal article" date="2010" name="Appl. Environ. Microbiol.">
        <title>Partial chromosome sequence of Spiroplasma citri reveals extensive viral invasion and important gene decay.</title>
        <authorList>
            <person name="Carle P."/>
            <person name="Saillard C."/>
            <person name="Carrere N."/>
            <person name="Carrere S."/>
            <person name="Duret S."/>
            <person name="Eveillard S."/>
            <person name="Gaurivaud P."/>
            <person name="Gourgues G."/>
            <person name="Gouzy J."/>
            <person name="Salar P."/>
            <person name="Verdin E."/>
            <person name="Breton M."/>
            <person name="Blanchard A."/>
            <person name="Laigret F."/>
            <person name="Bove J.M."/>
            <person name="Renaudin J."/>
            <person name="Foissac X."/>
        </authorList>
    </citation>
    <scope>NUCLEOTIDE SEQUENCE</scope>
    <source>
        <strain evidence="2">GII3-3X</strain>
    </source>
</reference>
<sequence length="28" mass="3384">MFYQWQGNNEPELPTINKNTGEITDWKE</sequence>
<dbReference type="EMBL" id="AM285301">
    <property type="protein sequence ID" value="CAK98241.1"/>
    <property type="molecule type" value="Genomic_DNA"/>
</dbReference>
<evidence type="ECO:0000256" key="1">
    <source>
        <dbReference type="SAM" id="MobiDB-lite"/>
    </source>
</evidence>
<gene>
    <name evidence="2" type="ORF">SPICI01A_059</name>
</gene>